<keyword evidence="2" id="KW-1185">Reference proteome</keyword>
<dbReference type="OrthoDB" id="8479024at2"/>
<dbReference type="Pfam" id="PF07386">
    <property type="entry name" value="DUF1499"/>
    <property type="match status" value="1"/>
</dbReference>
<dbReference type="AlphaFoldDB" id="A0A1I6GZY6"/>
<reference evidence="2" key="1">
    <citation type="submission" date="2016-10" db="EMBL/GenBank/DDBJ databases">
        <authorList>
            <person name="Varghese N."/>
            <person name="Submissions S."/>
        </authorList>
    </citation>
    <scope>NUCLEOTIDE SEQUENCE [LARGE SCALE GENOMIC DNA]</scope>
    <source>
        <strain evidence="2">DSM 26921</strain>
    </source>
</reference>
<name>A0A1I6GZY6_9RHOB</name>
<accession>A0A1I6GZY6</accession>
<dbReference type="STRING" id="670154.SAMN04488002_2225"/>
<dbReference type="Proteomes" id="UP000199658">
    <property type="component" value="Unassembled WGS sequence"/>
</dbReference>
<organism evidence="1 2">
    <name type="scientific">Litoreibacter janthinus</name>
    <dbReference type="NCBI Taxonomy" id="670154"/>
    <lineage>
        <taxon>Bacteria</taxon>
        <taxon>Pseudomonadati</taxon>
        <taxon>Pseudomonadota</taxon>
        <taxon>Alphaproteobacteria</taxon>
        <taxon>Rhodobacterales</taxon>
        <taxon>Roseobacteraceae</taxon>
        <taxon>Litoreibacter</taxon>
    </lineage>
</organism>
<dbReference type="InterPro" id="IPR010865">
    <property type="entry name" value="DUF1499"/>
</dbReference>
<sequence length="157" mass="17365">MIKYILLGLIVVLVIGATLVRMTPIAATDYQFEDIQPLMTQGENGRFSVGQDADLPSPVFRDESPQQVAARLKDIIEATPRTTLLAGWLSEDQPQSVYRASYVTRSGIWGFPDVTSVKIEATNAGTSVSMHGRLVYGKYDFGVNEARVRDWLGQLTQ</sequence>
<proteinExistence type="predicted"/>
<evidence type="ECO:0008006" key="3">
    <source>
        <dbReference type="Google" id="ProtNLM"/>
    </source>
</evidence>
<protein>
    <recommendedName>
        <fullName evidence="3">DUF1499 domain-containing protein</fullName>
    </recommendedName>
</protein>
<dbReference type="RefSeq" id="WP_090216693.1">
    <property type="nucleotide sequence ID" value="NZ_FOYO01000001.1"/>
</dbReference>
<evidence type="ECO:0000313" key="2">
    <source>
        <dbReference type="Proteomes" id="UP000199658"/>
    </source>
</evidence>
<dbReference type="EMBL" id="FOYO01000001">
    <property type="protein sequence ID" value="SFR47730.1"/>
    <property type="molecule type" value="Genomic_DNA"/>
</dbReference>
<evidence type="ECO:0000313" key="1">
    <source>
        <dbReference type="EMBL" id="SFR47730.1"/>
    </source>
</evidence>
<gene>
    <name evidence="1" type="ORF">SAMN04488002_2225</name>
</gene>